<dbReference type="EC" id="3.8.1.2" evidence="1"/>
<name>A0A927N232_9ACTN</name>
<keyword evidence="2" id="KW-1185">Reference proteome</keyword>
<gene>
    <name evidence="1" type="ORF">HEB94_007190</name>
</gene>
<dbReference type="InterPro" id="IPR006439">
    <property type="entry name" value="HAD-SF_hydro_IA"/>
</dbReference>
<dbReference type="InterPro" id="IPR023198">
    <property type="entry name" value="PGP-like_dom2"/>
</dbReference>
<dbReference type="SUPFAM" id="SSF56784">
    <property type="entry name" value="HAD-like"/>
    <property type="match status" value="1"/>
</dbReference>
<dbReference type="Pfam" id="PF00702">
    <property type="entry name" value="Hydrolase"/>
    <property type="match status" value="1"/>
</dbReference>
<protein>
    <submittedName>
        <fullName evidence="1">2-haloacid dehalogenase</fullName>
        <ecNumber evidence="1">3.8.1.2</ecNumber>
    </submittedName>
</protein>
<dbReference type="InterPro" id="IPR036412">
    <property type="entry name" value="HAD-like_sf"/>
</dbReference>
<proteinExistence type="predicted"/>
<dbReference type="AlphaFoldDB" id="A0A927N232"/>
<accession>A0A927N232</accession>
<dbReference type="NCBIfam" id="TIGR01509">
    <property type="entry name" value="HAD-SF-IA-v3"/>
    <property type="match status" value="1"/>
</dbReference>
<dbReference type="RefSeq" id="WP_337918106.1">
    <property type="nucleotide sequence ID" value="NZ_BAABJL010000095.1"/>
</dbReference>
<dbReference type="EMBL" id="JADBEM010000001">
    <property type="protein sequence ID" value="MBE1610342.1"/>
    <property type="molecule type" value="Genomic_DNA"/>
</dbReference>
<dbReference type="Gene3D" id="3.40.50.1000">
    <property type="entry name" value="HAD superfamily/HAD-like"/>
    <property type="match status" value="1"/>
</dbReference>
<dbReference type="PANTHER" id="PTHR43611:SF3">
    <property type="entry name" value="FLAVIN MONONUCLEOTIDE HYDROLASE 1, CHLOROPLATIC"/>
    <property type="match status" value="1"/>
</dbReference>
<organism evidence="1 2">
    <name type="scientific">Actinopolymorpha pittospori</name>
    <dbReference type="NCBI Taxonomy" id="648752"/>
    <lineage>
        <taxon>Bacteria</taxon>
        <taxon>Bacillati</taxon>
        <taxon>Actinomycetota</taxon>
        <taxon>Actinomycetes</taxon>
        <taxon>Propionibacteriales</taxon>
        <taxon>Actinopolymorphaceae</taxon>
        <taxon>Actinopolymorpha</taxon>
    </lineage>
</organism>
<dbReference type="Proteomes" id="UP000638648">
    <property type="component" value="Unassembled WGS sequence"/>
</dbReference>
<sequence>MVFDVGGVLLDWNPRYLYRTLLADDDAVEEFLTRVCTAEWNAAQDAGRTWAEGVAELTSRFPEHAELIRAYDERWAEMVGGTLEETVAILGRLRAEGVPTYALTNFSAEKWTVALERWPFLAELDGAVVSGVERVSKPSPAIYQLLLDRHRLTADATFYTDDLPVNVDAARAVGIRAEVFVDGPTLRGQLAGAGLPV</sequence>
<evidence type="ECO:0000313" key="1">
    <source>
        <dbReference type="EMBL" id="MBE1610342.1"/>
    </source>
</evidence>
<dbReference type="InterPro" id="IPR023214">
    <property type="entry name" value="HAD_sf"/>
</dbReference>
<comment type="caution">
    <text evidence="1">The sequence shown here is derived from an EMBL/GenBank/DDBJ whole genome shotgun (WGS) entry which is preliminary data.</text>
</comment>
<evidence type="ECO:0000313" key="2">
    <source>
        <dbReference type="Proteomes" id="UP000638648"/>
    </source>
</evidence>
<keyword evidence="1" id="KW-0378">Hydrolase</keyword>
<reference evidence="1" key="1">
    <citation type="submission" date="2020-10" db="EMBL/GenBank/DDBJ databases">
        <title>Sequencing the genomes of 1000 actinobacteria strains.</title>
        <authorList>
            <person name="Klenk H.-P."/>
        </authorList>
    </citation>
    <scope>NUCLEOTIDE SEQUENCE</scope>
    <source>
        <strain evidence="1">DSM 45354</strain>
    </source>
</reference>
<dbReference type="Gene3D" id="1.10.150.240">
    <property type="entry name" value="Putative phosphatase, domain 2"/>
    <property type="match status" value="1"/>
</dbReference>
<dbReference type="GO" id="GO:0018784">
    <property type="term" value="F:(S)-2-haloacid dehalogenase activity"/>
    <property type="evidence" value="ECO:0007669"/>
    <property type="project" value="UniProtKB-EC"/>
</dbReference>
<dbReference type="PANTHER" id="PTHR43611">
    <property type="entry name" value="ALPHA-D-GLUCOSE 1-PHOSPHATE PHOSPHATASE"/>
    <property type="match status" value="1"/>
</dbReference>
<dbReference type="CDD" id="cd02603">
    <property type="entry name" value="HAD_sEH-N_like"/>
    <property type="match status" value="1"/>
</dbReference>